<dbReference type="KEGG" id="tbg:TbgDal_IV3070"/>
<evidence type="ECO:0000313" key="2">
    <source>
        <dbReference type="Proteomes" id="UP000002316"/>
    </source>
</evidence>
<dbReference type="AlphaFoldDB" id="C9ZMV3"/>
<reference evidence="2" key="1">
    <citation type="journal article" date="2010" name="PLoS Negl. Trop. Dis.">
        <title>The genome sequence of Trypanosoma brucei gambiense, causative agent of chronic human african trypanosomiasis.</title>
        <authorList>
            <person name="Jackson A.P."/>
            <person name="Sanders M."/>
            <person name="Berry A."/>
            <person name="McQuillan J."/>
            <person name="Aslett M.A."/>
            <person name="Quail M.A."/>
            <person name="Chukualim B."/>
            <person name="Capewell P."/>
            <person name="MacLeod A."/>
            <person name="Melville S.E."/>
            <person name="Gibson W."/>
            <person name="Barry J.D."/>
            <person name="Berriman M."/>
            <person name="Hertz-Fowler C."/>
        </authorList>
    </citation>
    <scope>NUCLEOTIDE SEQUENCE [LARGE SCALE GENOMIC DNA]</scope>
    <source>
        <strain evidence="2">MHOM/CI/86/DAL972</strain>
    </source>
</reference>
<proteinExistence type="predicted"/>
<gene>
    <name evidence="1" type="ORF">TbgDal_IV3070</name>
</gene>
<name>C9ZMV3_TRYB9</name>
<organism evidence="1 2">
    <name type="scientific">Trypanosoma brucei gambiense (strain MHOM/CI/86/DAL972)</name>
    <dbReference type="NCBI Taxonomy" id="679716"/>
    <lineage>
        <taxon>Eukaryota</taxon>
        <taxon>Discoba</taxon>
        <taxon>Euglenozoa</taxon>
        <taxon>Kinetoplastea</taxon>
        <taxon>Metakinetoplastina</taxon>
        <taxon>Trypanosomatida</taxon>
        <taxon>Trypanosomatidae</taxon>
        <taxon>Trypanosoma</taxon>
    </lineage>
</organism>
<accession>C9ZMV3</accession>
<protein>
    <submittedName>
        <fullName evidence="1">Uncharacterized protein</fullName>
    </submittedName>
</protein>
<dbReference type="Proteomes" id="UP000002316">
    <property type="component" value="Chromosome 4"/>
</dbReference>
<dbReference type="GeneID" id="23859735"/>
<dbReference type="RefSeq" id="XP_011772895.1">
    <property type="nucleotide sequence ID" value="XM_011774593.1"/>
</dbReference>
<sequence>MFVCVLGLQFPVICEVGFLFRDDLFIRGQVSPLQFKCRKKFTSSHISFVSQLAASNAPLRSSTDRYTILPSFLQLTFHRENFVIFIEAANSGNGLDSTDLVTANNP</sequence>
<dbReference type="EMBL" id="FN554967">
    <property type="protein sequence ID" value="CBH10606.1"/>
    <property type="molecule type" value="Genomic_DNA"/>
</dbReference>
<evidence type="ECO:0000313" key="1">
    <source>
        <dbReference type="EMBL" id="CBH10606.1"/>
    </source>
</evidence>